<name>A0A1H8UYX7_9EURY</name>
<keyword evidence="1" id="KW-0472">Membrane</keyword>
<feature type="transmembrane region" description="Helical" evidence="1">
    <location>
        <begin position="179"/>
        <end position="197"/>
    </location>
</feature>
<reference evidence="3" key="1">
    <citation type="submission" date="2016-10" db="EMBL/GenBank/DDBJ databases">
        <authorList>
            <person name="Varghese N."/>
            <person name="Submissions S."/>
        </authorList>
    </citation>
    <scope>NUCLEOTIDE SEQUENCE [LARGE SCALE GENOMIC DNA]</scope>
    <source>
        <strain evidence="3">CGMCC 1.10121</strain>
    </source>
</reference>
<accession>A0A1H8UYX7</accession>
<evidence type="ECO:0000313" key="2">
    <source>
        <dbReference type="EMBL" id="SEP08422.1"/>
    </source>
</evidence>
<evidence type="ECO:0000256" key="1">
    <source>
        <dbReference type="SAM" id="Phobius"/>
    </source>
</evidence>
<feature type="transmembrane region" description="Helical" evidence="1">
    <location>
        <begin position="71"/>
        <end position="94"/>
    </location>
</feature>
<organism evidence="2 3">
    <name type="scientific">Halogranum amylolyticum</name>
    <dbReference type="NCBI Taxonomy" id="660520"/>
    <lineage>
        <taxon>Archaea</taxon>
        <taxon>Methanobacteriati</taxon>
        <taxon>Methanobacteriota</taxon>
        <taxon>Stenosarchaea group</taxon>
        <taxon>Halobacteria</taxon>
        <taxon>Halobacteriales</taxon>
        <taxon>Haloferacaceae</taxon>
    </lineage>
</organism>
<feature type="transmembrane region" description="Helical" evidence="1">
    <location>
        <begin position="100"/>
        <end position="127"/>
    </location>
</feature>
<feature type="transmembrane region" description="Helical" evidence="1">
    <location>
        <begin position="39"/>
        <end position="59"/>
    </location>
</feature>
<dbReference type="RefSeq" id="WP_089826670.1">
    <property type="nucleotide sequence ID" value="NZ_FODV01000013.1"/>
</dbReference>
<keyword evidence="1" id="KW-0812">Transmembrane</keyword>
<feature type="transmembrane region" description="Helical" evidence="1">
    <location>
        <begin position="12"/>
        <end position="33"/>
    </location>
</feature>
<keyword evidence="1" id="KW-1133">Transmembrane helix</keyword>
<keyword evidence="3" id="KW-1185">Reference proteome</keyword>
<sequence>MTLDALRRRVHIPLPWAVTIFTVITVGVFAGTWLSGSPVWLVVISTLVTALLTGIALTTTGPVLRTRSFRLLAHAVLGAFVLFAALLVTAFSAAAGALTLSFVTVVVLGSIWGLGVALVLAGVLVFLEANQMLRRVATIGLVITVVWGLVVVILVGGVVAHLIAEGFDLAIVQDLRDDLVPFLVVSIAFVVLPVLVFRQDLKELRSHDATRR</sequence>
<protein>
    <submittedName>
        <fullName evidence="2">Uncharacterized protein</fullName>
    </submittedName>
</protein>
<dbReference type="EMBL" id="FODV01000013">
    <property type="protein sequence ID" value="SEP08422.1"/>
    <property type="molecule type" value="Genomic_DNA"/>
</dbReference>
<gene>
    <name evidence="2" type="ORF">SAMN04487948_11376</name>
</gene>
<evidence type="ECO:0000313" key="3">
    <source>
        <dbReference type="Proteomes" id="UP000199126"/>
    </source>
</evidence>
<feature type="transmembrane region" description="Helical" evidence="1">
    <location>
        <begin position="139"/>
        <end position="164"/>
    </location>
</feature>
<proteinExistence type="predicted"/>
<dbReference type="Proteomes" id="UP000199126">
    <property type="component" value="Unassembled WGS sequence"/>
</dbReference>
<dbReference type="AlphaFoldDB" id="A0A1H8UYX7"/>